<organism evidence="3 4">
    <name type="scientific">Dentipellis fragilis</name>
    <dbReference type="NCBI Taxonomy" id="205917"/>
    <lineage>
        <taxon>Eukaryota</taxon>
        <taxon>Fungi</taxon>
        <taxon>Dikarya</taxon>
        <taxon>Basidiomycota</taxon>
        <taxon>Agaricomycotina</taxon>
        <taxon>Agaricomycetes</taxon>
        <taxon>Russulales</taxon>
        <taxon>Hericiaceae</taxon>
        <taxon>Dentipellis</taxon>
    </lineage>
</organism>
<keyword evidence="4" id="KW-1185">Reference proteome</keyword>
<dbReference type="Proteomes" id="UP000298327">
    <property type="component" value="Unassembled WGS sequence"/>
</dbReference>
<accession>A0A4Y9Z028</accession>
<gene>
    <name evidence="3" type="ORF">EVG20_g4035</name>
</gene>
<evidence type="ECO:0000256" key="1">
    <source>
        <dbReference type="SAM" id="MobiDB-lite"/>
    </source>
</evidence>
<sequence>MFATLFTVTLLSAGAIKGALAGLAINSPTLVQCEDAHVSWASTKGPYNLIVTPGDEPCGDAIVDLGDHDGTTMTYSVALPAGQKVLLSLQDANGDEAWSQELTVQAGSNTSCLPALLQVSSSISTSSVVPTVSSAKFALSSTVVPLTAVTPATTLSAFALPSSDPAAAAPAPSDTVAGDDSDSDSPSVVGGAANAASNPFSGALAMHQLYTPAMLLSALATAFFVAL</sequence>
<evidence type="ECO:0000313" key="3">
    <source>
        <dbReference type="EMBL" id="TFY67191.1"/>
    </source>
</evidence>
<keyword evidence="2" id="KW-0732">Signal</keyword>
<dbReference type="OrthoDB" id="3259746at2759"/>
<proteinExistence type="predicted"/>
<name>A0A4Y9Z028_9AGAM</name>
<feature type="signal peptide" evidence="2">
    <location>
        <begin position="1"/>
        <end position="21"/>
    </location>
</feature>
<feature type="chain" id="PRO_5021274263" evidence="2">
    <location>
        <begin position="22"/>
        <end position="227"/>
    </location>
</feature>
<dbReference type="PANTHER" id="PTHR37487">
    <property type="entry name" value="CHROMOSOME 1, WHOLE GENOME SHOTGUN SEQUENCE"/>
    <property type="match status" value="1"/>
</dbReference>
<evidence type="ECO:0000313" key="4">
    <source>
        <dbReference type="Proteomes" id="UP000298327"/>
    </source>
</evidence>
<dbReference type="EMBL" id="SEOQ01000197">
    <property type="protein sequence ID" value="TFY67191.1"/>
    <property type="molecule type" value="Genomic_DNA"/>
</dbReference>
<reference evidence="3 4" key="1">
    <citation type="submission" date="2019-02" db="EMBL/GenBank/DDBJ databases">
        <title>Genome sequencing of the rare red list fungi Dentipellis fragilis.</title>
        <authorList>
            <person name="Buettner E."/>
            <person name="Kellner H."/>
        </authorList>
    </citation>
    <scope>NUCLEOTIDE SEQUENCE [LARGE SCALE GENOMIC DNA]</scope>
    <source>
        <strain evidence="3 4">DSM 105465</strain>
    </source>
</reference>
<feature type="region of interest" description="Disordered" evidence="1">
    <location>
        <begin position="168"/>
        <end position="190"/>
    </location>
</feature>
<comment type="caution">
    <text evidence="3">The sequence shown here is derived from an EMBL/GenBank/DDBJ whole genome shotgun (WGS) entry which is preliminary data.</text>
</comment>
<dbReference type="AlphaFoldDB" id="A0A4Y9Z028"/>
<dbReference type="PANTHER" id="PTHR37487:SF3">
    <property type="entry name" value="CLEAVAGE_POLYADENYLATION SPECIFICITY FACTOR A SUBUNIT N-TERMINAL DOMAIN-CONTAINING PROTEIN"/>
    <property type="match status" value="1"/>
</dbReference>
<evidence type="ECO:0000256" key="2">
    <source>
        <dbReference type="SAM" id="SignalP"/>
    </source>
</evidence>
<protein>
    <submittedName>
        <fullName evidence="3">Uncharacterized protein</fullName>
    </submittedName>
</protein>